<name>A0AAQ3X5H8_PASNO</name>
<evidence type="ECO:0000313" key="1">
    <source>
        <dbReference type="EMBL" id="WVZ85616.1"/>
    </source>
</evidence>
<dbReference type="AlphaFoldDB" id="A0AAQ3X5H8"/>
<proteinExistence type="predicted"/>
<organism evidence="1 2">
    <name type="scientific">Paspalum notatum var. saurae</name>
    <dbReference type="NCBI Taxonomy" id="547442"/>
    <lineage>
        <taxon>Eukaryota</taxon>
        <taxon>Viridiplantae</taxon>
        <taxon>Streptophyta</taxon>
        <taxon>Embryophyta</taxon>
        <taxon>Tracheophyta</taxon>
        <taxon>Spermatophyta</taxon>
        <taxon>Magnoliopsida</taxon>
        <taxon>Liliopsida</taxon>
        <taxon>Poales</taxon>
        <taxon>Poaceae</taxon>
        <taxon>PACMAD clade</taxon>
        <taxon>Panicoideae</taxon>
        <taxon>Andropogonodae</taxon>
        <taxon>Paspaleae</taxon>
        <taxon>Paspalinae</taxon>
        <taxon>Paspalum</taxon>
    </lineage>
</organism>
<dbReference type="EMBL" id="CP144751">
    <property type="protein sequence ID" value="WVZ85616.1"/>
    <property type="molecule type" value="Genomic_DNA"/>
</dbReference>
<keyword evidence="2" id="KW-1185">Reference proteome</keyword>
<evidence type="ECO:0000313" key="2">
    <source>
        <dbReference type="Proteomes" id="UP001341281"/>
    </source>
</evidence>
<dbReference type="Proteomes" id="UP001341281">
    <property type="component" value="Chromosome 07"/>
</dbReference>
<accession>A0AAQ3X5H8</accession>
<sequence>MIGATGNWRLAILTQASEACATTIFQIFQEEHEYTISIVDKEKRFKTKQPPLPQEYAVQEQVLKQTVLQLPSLPSVRSSSSQSFVELMEKPFMQSQKKHSISLQTVKGSHTA</sequence>
<protein>
    <submittedName>
        <fullName evidence="1">Uncharacterized protein</fullName>
    </submittedName>
</protein>
<reference evidence="1 2" key="1">
    <citation type="submission" date="2024-02" db="EMBL/GenBank/DDBJ databases">
        <title>High-quality chromosome-scale genome assembly of Pensacola bahiagrass (Paspalum notatum Flugge var. saurae).</title>
        <authorList>
            <person name="Vega J.M."/>
            <person name="Podio M."/>
            <person name="Orjuela J."/>
            <person name="Siena L.A."/>
            <person name="Pessino S.C."/>
            <person name="Combes M.C."/>
            <person name="Mariac C."/>
            <person name="Albertini E."/>
            <person name="Pupilli F."/>
            <person name="Ortiz J.P.A."/>
            <person name="Leblanc O."/>
        </authorList>
    </citation>
    <scope>NUCLEOTIDE SEQUENCE [LARGE SCALE GENOMIC DNA]</scope>
    <source>
        <strain evidence="1">R1</strain>
        <tissue evidence="1">Leaf</tissue>
    </source>
</reference>
<gene>
    <name evidence="1" type="ORF">U9M48_032520</name>
</gene>